<reference evidence="10 11" key="1">
    <citation type="submission" date="2013-02" db="EMBL/GenBank/DDBJ databases">
        <title>The Genome Annotation of Plasmodium falciparum Vietnam Oak-Knoll (FVO).</title>
        <authorList>
            <consortium name="The Broad Institute Genome Sequencing Platform"/>
            <consortium name="The Broad Institute Genome Sequencing Center for Infectious Disease"/>
            <person name="Neafsey D."/>
            <person name="Hoffman S."/>
            <person name="Volkman S."/>
            <person name="Rosenthal P."/>
            <person name="Walker B."/>
            <person name="Young S.K."/>
            <person name="Zeng Q."/>
            <person name="Gargeya S."/>
            <person name="Fitzgerald M."/>
            <person name="Haas B."/>
            <person name="Abouelleil A."/>
            <person name="Allen A.W."/>
            <person name="Alvarado L."/>
            <person name="Arachchi H.M."/>
            <person name="Berlin A.M."/>
            <person name="Chapman S.B."/>
            <person name="Gainer-Dewar J."/>
            <person name="Goldberg J."/>
            <person name="Griggs A."/>
            <person name="Gujja S."/>
            <person name="Hansen M."/>
            <person name="Howarth C."/>
            <person name="Imamovic A."/>
            <person name="Ireland A."/>
            <person name="Larimer J."/>
            <person name="McCowan C."/>
            <person name="Murphy C."/>
            <person name="Pearson M."/>
            <person name="Poon T.W."/>
            <person name="Priest M."/>
            <person name="Roberts A."/>
            <person name="Saif S."/>
            <person name="Shea T."/>
            <person name="Sisk P."/>
            <person name="Sykes S."/>
            <person name="Wortman J."/>
            <person name="Nusbaum C."/>
            <person name="Birren B."/>
        </authorList>
    </citation>
    <scope>NUCLEOTIDE SEQUENCE [LARGE SCALE GENOMIC DNA]</scope>
    <source>
        <strain evidence="11">Vietnam Oak-Knoll (FVO)</strain>
    </source>
</reference>
<dbReference type="SMR" id="A0A024VBG0"/>
<name>A0A024VBG0_PLAFA</name>
<dbReference type="GO" id="GO:0005744">
    <property type="term" value="C:TIM23 mitochondrial import inner membrane translocase complex"/>
    <property type="evidence" value="ECO:0007669"/>
    <property type="project" value="InterPro"/>
</dbReference>
<keyword evidence="6" id="KW-0811">Translocation</keyword>
<keyword evidence="3" id="KW-0813">Transport</keyword>
<evidence type="ECO:0000313" key="10">
    <source>
        <dbReference type="EMBL" id="ETW20136.1"/>
    </source>
</evidence>
<reference evidence="10 11" key="2">
    <citation type="submission" date="2013-02" db="EMBL/GenBank/DDBJ databases">
        <title>The Genome Sequence of Plasmodium falciparum Vietnam Oak-Knoll (FVO).</title>
        <authorList>
            <consortium name="The Broad Institute Genome Sequencing Platform"/>
            <consortium name="The Broad Institute Genome Sequencing Center for Infectious Disease"/>
            <person name="Neafsey D."/>
            <person name="Cheeseman I."/>
            <person name="Volkman S."/>
            <person name="Adams J."/>
            <person name="Walker B."/>
            <person name="Young S.K."/>
            <person name="Zeng Q."/>
            <person name="Gargeya S."/>
            <person name="Fitzgerald M."/>
            <person name="Haas B."/>
            <person name="Abouelleil A."/>
            <person name="Alvarado L."/>
            <person name="Arachchi H.M."/>
            <person name="Berlin A.M."/>
            <person name="Chapman S.B."/>
            <person name="Dewar J."/>
            <person name="Goldberg J."/>
            <person name="Griggs A."/>
            <person name="Gujja S."/>
            <person name="Hansen M."/>
            <person name="Howarth C."/>
            <person name="Imamovic A."/>
            <person name="Larimer J."/>
            <person name="McCowan C."/>
            <person name="Murphy C."/>
            <person name="Neiman D."/>
            <person name="Pearson M."/>
            <person name="Priest M."/>
            <person name="Roberts A."/>
            <person name="Saif S."/>
            <person name="Shea T."/>
            <person name="Sisk P."/>
            <person name="Sykes S."/>
            <person name="Wortman J."/>
            <person name="Nusbaum C."/>
            <person name="Birren B."/>
        </authorList>
    </citation>
    <scope>NUCLEOTIDE SEQUENCE [LARGE SCALE GENOMIC DNA]</scope>
    <source>
        <strain evidence="11">Vietnam Oak-Knoll (FVO)</strain>
    </source>
</reference>
<organism evidence="10 11">
    <name type="scientific">Plasmodium falciparum Vietnam Oak-Knoll</name>
    <name type="common">FVO</name>
    <dbReference type="NCBI Taxonomy" id="1036723"/>
    <lineage>
        <taxon>Eukaryota</taxon>
        <taxon>Sar</taxon>
        <taxon>Alveolata</taxon>
        <taxon>Apicomplexa</taxon>
        <taxon>Aconoidasida</taxon>
        <taxon>Haemosporida</taxon>
        <taxon>Plasmodiidae</taxon>
        <taxon>Plasmodium</taxon>
        <taxon>Plasmodium (Laverania)</taxon>
    </lineage>
</organism>
<dbReference type="Proteomes" id="UP000030690">
    <property type="component" value="Unassembled WGS sequence"/>
</dbReference>
<evidence type="ECO:0000256" key="4">
    <source>
        <dbReference type="ARBA" id="ARBA00022792"/>
    </source>
</evidence>
<keyword evidence="5" id="KW-0653">Protein transport</keyword>
<evidence type="ECO:0000256" key="6">
    <source>
        <dbReference type="ARBA" id="ARBA00023010"/>
    </source>
</evidence>
<proteinExistence type="inferred from homology"/>
<evidence type="ECO:0000256" key="2">
    <source>
        <dbReference type="ARBA" id="ARBA00008817"/>
    </source>
</evidence>
<evidence type="ECO:0000313" key="11">
    <source>
        <dbReference type="Proteomes" id="UP000030690"/>
    </source>
</evidence>
<keyword evidence="4" id="KW-0999">Mitochondrion inner membrane</keyword>
<keyword evidence="8" id="KW-0472">Membrane</keyword>
<evidence type="ECO:0000256" key="9">
    <source>
        <dbReference type="SAM" id="SignalP"/>
    </source>
</evidence>
<dbReference type="PANTHER" id="PTHR12388">
    <property type="entry name" value="MITOCHONDRIA ASSOCIATED GRANULOCYTE MACROPHAGE CSF SIGNALING MOLECULE"/>
    <property type="match status" value="1"/>
</dbReference>
<evidence type="ECO:0000256" key="8">
    <source>
        <dbReference type="ARBA" id="ARBA00023136"/>
    </source>
</evidence>
<evidence type="ECO:0000256" key="1">
    <source>
        <dbReference type="ARBA" id="ARBA00004637"/>
    </source>
</evidence>
<comment type="subcellular location">
    <subcellularLocation>
        <location evidence="1">Mitochondrion inner membrane</location>
        <topology evidence="1">Peripheral membrane protein</topology>
    </subcellularLocation>
</comment>
<accession>A0A024VBG0</accession>
<comment type="similarity">
    <text evidence="2">Belongs to the TIM16/PAM16 family.</text>
</comment>
<evidence type="ECO:0000256" key="7">
    <source>
        <dbReference type="ARBA" id="ARBA00023128"/>
    </source>
</evidence>
<dbReference type="FunFam" id="1.10.287.110:FF:000090">
    <property type="entry name" value="Mitochondrial import inner membrane translocase subunit TIM16, putative"/>
    <property type="match status" value="1"/>
</dbReference>
<dbReference type="InterPro" id="IPR005341">
    <property type="entry name" value="Tim16"/>
</dbReference>
<evidence type="ECO:0008006" key="12">
    <source>
        <dbReference type="Google" id="ProtNLM"/>
    </source>
</evidence>
<keyword evidence="9" id="KW-0732">Signal</keyword>
<dbReference type="AlphaFoldDB" id="A0A024VBG0"/>
<feature type="chain" id="PRO_5001536005" description="Mitochondrial import inner membrane translocase subunit TIM16" evidence="9">
    <location>
        <begin position="24"/>
        <end position="124"/>
    </location>
</feature>
<dbReference type="EMBL" id="KI925025">
    <property type="protein sequence ID" value="ETW20136.1"/>
    <property type="molecule type" value="Genomic_DNA"/>
</dbReference>
<evidence type="ECO:0000256" key="5">
    <source>
        <dbReference type="ARBA" id="ARBA00022927"/>
    </source>
</evidence>
<dbReference type="Gene3D" id="1.10.287.110">
    <property type="entry name" value="DnaJ domain"/>
    <property type="match status" value="1"/>
</dbReference>
<evidence type="ECO:0000256" key="3">
    <source>
        <dbReference type="ARBA" id="ARBA00022448"/>
    </source>
</evidence>
<dbReference type="OrthoDB" id="10262892at2759"/>
<gene>
    <name evidence="10" type="ORF">PFFVO_01037</name>
</gene>
<sequence length="124" mass="14606">MLPFRPLSQFVFQFLIITSTALGKAFIQAYREIIKNKHNTHFIKEKYNPCMNIEEALNILNVDKTKIYKNLNKEELMSLKDEITNRHLILNKLNEKNGPYNGSAYIQKKARIAKDILFQHLKLQ</sequence>
<keyword evidence="7" id="KW-0496">Mitochondrion</keyword>
<dbReference type="PANTHER" id="PTHR12388:SF0">
    <property type="entry name" value="MITOCHONDRIAL IMPORT INNER MEMBRANE TRANSLOCASE SUBUNIT TIM16"/>
    <property type="match status" value="1"/>
</dbReference>
<feature type="signal peptide" evidence="9">
    <location>
        <begin position="1"/>
        <end position="23"/>
    </location>
</feature>
<dbReference type="GO" id="GO:0030150">
    <property type="term" value="P:protein import into mitochondrial matrix"/>
    <property type="evidence" value="ECO:0007669"/>
    <property type="project" value="InterPro"/>
</dbReference>
<protein>
    <recommendedName>
        <fullName evidence="12">Mitochondrial import inner membrane translocase subunit TIM16</fullName>
    </recommendedName>
</protein>
<dbReference type="InterPro" id="IPR036869">
    <property type="entry name" value="J_dom_sf"/>
</dbReference>